<protein>
    <submittedName>
        <fullName evidence="5">Tetratricopeptide repeat protein</fullName>
    </submittedName>
</protein>
<evidence type="ECO:0000256" key="1">
    <source>
        <dbReference type="ARBA" id="ARBA00022737"/>
    </source>
</evidence>
<dbReference type="InterPro" id="IPR051012">
    <property type="entry name" value="CellSynth/LPSAsmb/PSIAsmb"/>
</dbReference>
<dbReference type="PANTHER" id="PTHR45586">
    <property type="entry name" value="TPR REPEAT-CONTAINING PROTEIN PA4667"/>
    <property type="match status" value="1"/>
</dbReference>
<dbReference type="Gene3D" id="1.25.40.10">
    <property type="entry name" value="Tetratricopeptide repeat domain"/>
    <property type="match status" value="1"/>
</dbReference>
<keyword evidence="6" id="KW-1185">Reference proteome</keyword>
<comment type="caution">
    <text evidence="5">The sequence shown here is derived from an EMBL/GenBank/DDBJ whole genome shotgun (WGS) entry which is preliminary data.</text>
</comment>
<dbReference type="InterPro" id="IPR056413">
    <property type="entry name" value="TPR_CcmH_CycH"/>
</dbReference>
<reference evidence="5 6" key="1">
    <citation type="submission" date="2020-08" db="EMBL/GenBank/DDBJ databases">
        <title>Oceanospirillum sp. nov. isolated from marine sediment.</title>
        <authorList>
            <person name="Ji X."/>
        </authorList>
    </citation>
    <scope>NUCLEOTIDE SEQUENCE [LARGE SCALE GENOMIC DNA]</scope>
    <source>
        <strain evidence="5 6">D5</strain>
    </source>
</reference>
<dbReference type="Pfam" id="PF23914">
    <property type="entry name" value="TPR_CcmH_CycH"/>
    <property type="match status" value="1"/>
</dbReference>
<evidence type="ECO:0000256" key="2">
    <source>
        <dbReference type="ARBA" id="ARBA00022803"/>
    </source>
</evidence>
<dbReference type="AlphaFoldDB" id="A0A839IRS2"/>
<dbReference type="SUPFAM" id="SSF48452">
    <property type="entry name" value="TPR-like"/>
    <property type="match status" value="1"/>
</dbReference>
<accession>A0A839IRS2</accession>
<dbReference type="InterPro" id="IPR019734">
    <property type="entry name" value="TPR_rpt"/>
</dbReference>
<dbReference type="PANTHER" id="PTHR45586:SF1">
    <property type="entry name" value="LIPOPOLYSACCHARIDE ASSEMBLY PROTEIN B"/>
    <property type="match status" value="1"/>
</dbReference>
<feature type="domain" description="Cytochrome c-type biogenesis protein H TPR" evidence="4">
    <location>
        <begin position="9"/>
        <end position="129"/>
    </location>
</feature>
<evidence type="ECO:0000313" key="5">
    <source>
        <dbReference type="EMBL" id="MBB1487242.1"/>
    </source>
</evidence>
<evidence type="ECO:0000313" key="6">
    <source>
        <dbReference type="Proteomes" id="UP000565262"/>
    </source>
</evidence>
<keyword evidence="2 3" id="KW-0802">TPR repeat</keyword>
<dbReference type="Proteomes" id="UP000565262">
    <property type="component" value="Unassembled WGS sequence"/>
</dbReference>
<keyword evidence="1" id="KW-0677">Repeat</keyword>
<dbReference type="SMART" id="SM00028">
    <property type="entry name" value="TPR"/>
    <property type="match status" value="3"/>
</dbReference>
<dbReference type="PROSITE" id="PS50005">
    <property type="entry name" value="TPR"/>
    <property type="match status" value="2"/>
</dbReference>
<dbReference type="InterPro" id="IPR011990">
    <property type="entry name" value="TPR-like_helical_dom_sf"/>
</dbReference>
<name>A0A839IRS2_9GAMM</name>
<feature type="repeat" description="TPR" evidence="3">
    <location>
        <begin position="33"/>
        <end position="66"/>
    </location>
</feature>
<dbReference type="EMBL" id="JACJFM010000013">
    <property type="protein sequence ID" value="MBB1487242.1"/>
    <property type="molecule type" value="Genomic_DNA"/>
</dbReference>
<gene>
    <name evidence="5" type="ORF">H4O21_11540</name>
</gene>
<dbReference type="RefSeq" id="WP_182809026.1">
    <property type="nucleotide sequence ID" value="NZ_JACJFM010000013.1"/>
</dbReference>
<evidence type="ECO:0000256" key="3">
    <source>
        <dbReference type="PROSITE-ProRule" id="PRU00339"/>
    </source>
</evidence>
<feature type="repeat" description="TPR" evidence="3">
    <location>
        <begin position="101"/>
        <end position="134"/>
    </location>
</feature>
<proteinExistence type="predicted"/>
<sequence>MLLETLKQHLSSGQLTSAYTLTRQLLEQEPENGAAWVALYNIYSQQEKNKEALIALERAADLLPSDIDVQLAYASRLFQSGDLSQAEARCLALIKKRSELSRPYVHLGRIAEQRGQIHAAEQYYSKALTLESDELYSRAGLGLLTMYQGKLPEAIHHFREVLSILLKGETFVRDSPPDNGFNRTEIETLMWKTLASMSANGVHAFLTGGALLGMEREGCLLPFDRDLDIAVPHQEIPQAARLLLSNGWEKVVLPMPMLTPLPFKHKATGIVLDIYAVEIEEGTGNVISGTWMKGIPWEWQRVIVFPGPLSLHIEVRPEGKVWTLDDKDSWLSALYGDWRTPDPYFSTPVCAYNQRSFSLLAQVYGYNRLTGLWKNGSIKRALHIAKYMAANFEDDVLLKSVHSHLQQVIDSSGTSEKAASSD</sequence>
<organism evidence="5 6">
    <name type="scientific">Oceanospirillum sediminis</name>
    <dbReference type="NCBI Taxonomy" id="2760088"/>
    <lineage>
        <taxon>Bacteria</taxon>
        <taxon>Pseudomonadati</taxon>
        <taxon>Pseudomonadota</taxon>
        <taxon>Gammaproteobacteria</taxon>
        <taxon>Oceanospirillales</taxon>
        <taxon>Oceanospirillaceae</taxon>
        <taxon>Oceanospirillum</taxon>
    </lineage>
</organism>
<evidence type="ECO:0000259" key="4">
    <source>
        <dbReference type="Pfam" id="PF23914"/>
    </source>
</evidence>